<organism evidence="1 2">
    <name type="scientific">Streptomyces taklimakanensis</name>
    <dbReference type="NCBI Taxonomy" id="2569853"/>
    <lineage>
        <taxon>Bacteria</taxon>
        <taxon>Bacillati</taxon>
        <taxon>Actinomycetota</taxon>
        <taxon>Actinomycetes</taxon>
        <taxon>Kitasatosporales</taxon>
        <taxon>Streptomycetaceae</taxon>
        <taxon>Streptomyces</taxon>
    </lineage>
</organism>
<comment type="caution">
    <text evidence="1">The sequence shown here is derived from an EMBL/GenBank/DDBJ whole genome shotgun (WGS) entry which is preliminary data.</text>
</comment>
<dbReference type="OrthoDB" id="4335407at2"/>
<keyword evidence="2" id="KW-1185">Reference proteome</keyword>
<dbReference type="AlphaFoldDB" id="A0A6G2BDW5"/>
<reference evidence="1 2" key="1">
    <citation type="submission" date="2019-11" db="EMBL/GenBank/DDBJ databases">
        <authorList>
            <person name="Yuan L."/>
        </authorList>
    </citation>
    <scope>NUCLEOTIDE SEQUENCE [LARGE SCALE GENOMIC DNA]</scope>
    <source>
        <strain evidence="1 2">TRM43335</strain>
    </source>
</reference>
<proteinExistence type="predicted"/>
<evidence type="ECO:0000313" key="2">
    <source>
        <dbReference type="Proteomes" id="UP000473014"/>
    </source>
</evidence>
<dbReference type="EMBL" id="WIXO01000001">
    <property type="protein sequence ID" value="MTE20253.1"/>
    <property type="molecule type" value="Genomic_DNA"/>
</dbReference>
<evidence type="ECO:0000313" key="1">
    <source>
        <dbReference type="EMBL" id="MTE20253.1"/>
    </source>
</evidence>
<protein>
    <submittedName>
        <fullName evidence="1">Uncharacterized protein</fullName>
    </submittedName>
</protein>
<name>A0A6G2BDW5_9ACTN</name>
<gene>
    <name evidence="1" type="ORF">F0L17_14270</name>
</gene>
<sequence length="62" mass="7466">MSADAYLILLCDHPSCEYPEGHWPVRFEPHTHRELRRLLKTRGWRRTRDGRDLCPEHRKAAQ</sequence>
<accession>A0A6G2BDW5</accession>
<dbReference type="RefSeq" id="WP_155071372.1">
    <property type="nucleotide sequence ID" value="NZ_WIXO01000001.1"/>
</dbReference>
<dbReference type="Proteomes" id="UP000473014">
    <property type="component" value="Unassembled WGS sequence"/>
</dbReference>